<reference evidence="2" key="1">
    <citation type="submission" date="2015-09" db="EMBL/GenBank/DDBJ databases">
        <authorList>
            <person name="Rodrigo-Torres L."/>
            <person name="Arahal D.R."/>
        </authorList>
    </citation>
    <scope>NUCLEOTIDE SEQUENCE [LARGE SCALE GENOMIC DNA]</scope>
    <source>
        <strain evidence="2">CECT 4293</strain>
    </source>
</reference>
<evidence type="ECO:0008006" key="3">
    <source>
        <dbReference type="Google" id="ProtNLM"/>
    </source>
</evidence>
<evidence type="ECO:0000313" key="1">
    <source>
        <dbReference type="EMBL" id="CUH45474.1"/>
    </source>
</evidence>
<dbReference type="AlphaFoldDB" id="A0A0P1E8N5"/>
<accession>A0A0P1E8N5</accession>
<dbReference type="EMBL" id="CYPS01000067">
    <property type="protein sequence ID" value="CUH45474.1"/>
    <property type="molecule type" value="Genomic_DNA"/>
</dbReference>
<gene>
    <name evidence="1" type="ORF">RUM4293_04390</name>
</gene>
<dbReference type="RefSeq" id="WP_145975954.1">
    <property type="nucleotide sequence ID" value="NZ_CYPS01000067.1"/>
</dbReference>
<sequence length="265" mass="31035">MERVATLWIGERLSYLERLCLKSFADVDQKPILYHYGELQDIPDYVEARDAREIFDTPELYRDPVQRSVAVHSDLFRLKLLQKTDFIWVDADAYAVKPFVTNAGYLFPHAHVRHKRINSGVLSLPSDSPALKNMCEFAFQSDLIPPWWPEERQNCYIQMYGRSTLWSLPIFTFGPPMLFHFIQGTDEQKMQVHRLQLYSIPLRFRNLWNDPDISKLDKLDWQNKTSIHFYGSWFRKLLAGKQINAGSLLDVLLKKHAIDPSAHPL</sequence>
<organism evidence="1 2">
    <name type="scientific">Ruegeria atlantica</name>
    <dbReference type="NCBI Taxonomy" id="81569"/>
    <lineage>
        <taxon>Bacteria</taxon>
        <taxon>Pseudomonadati</taxon>
        <taxon>Pseudomonadota</taxon>
        <taxon>Alphaproteobacteria</taxon>
        <taxon>Rhodobacterales</taxon>
        <taxon>Roseobacteraceae</taxon>
        <taxon>Ruegeria</taxon>
    </lineage>
</organism>
<protein>
    <recommendedName>
        <fullName evidence="3">Mannosyltransferase OCH1</fullName>
    </recommendedName>
</protein>
<evidence type="ECO:0000313" key="2">
    <source>
        <dbReference type="Proteomes" id="UP000050786"/>
    </source>
</evidence>
<dbReference type="Proteomes" id="UP000050786">
    <property type="component" value="Unassembled WGS sequence"/>
</dbReference>
<keyword evidence="2" id="KW-1185">Reference proteome</keyword>
<proteinExistence type="predicted"/>
<name>A0A0P1E8N5_9RHOB</name>